<dbReference type="Pfam" id="PF00072">
    <property type="entry name" value="Response_reg"/>
    <property type="match status" value="1"/>
</dbReference>
<keyword evidence="6" id="KW-1185">Reference proteome</keyword>
<evidence type="ECO:0000259" key="3">
    <source>
        <dbReference type="PROSITE" id="PS50110"/>
    </source>
</evidence>
<name>A0ABV9C5X1_9GAMM</name>
<protein>
    <submittedName>
        <fullName evidence="5">LytR/AlgR family response regulator transcription factor</fullName>
    </submittedName>
</protein>
<proteinExistence type="predicted"/>
<feature type="domain" description="Response regulatory" evidence="3">
    <location>
        <begin position="2"/>
        <end position="115"/>
    </location>
</feature>
<evidence type="ECO:0000259" key="4">
    <source>
        <dbReference type="PROSITE" id="PS50930"/>
    </source>
</evidence>
<dbReference type="Proteomes" id="UP001595961">
    <property type="component" value="Unassembled WGS sequence"/>
</dbReference>
<dbReference type="Pfam" id="PF04397">
    <property type="entry name" value="LytTR"/>
    <property type="match status" value="1"/>
</dbReference>
<feature type="domain" description="HTH LytTR-type" evidence="4">
    <location>
        <begin position="134"/>
        <end position="238"/>
    </location>
</feature>
<dbReference type="InterPro" id="IPR001789">
    <property type="entry name" value="Sig_transdc_resp-reg_receiver"/>
</dbReference>
<dbReference type="InterPro" id="IPR011006">
    <property type="entry name" value="CheY-like_superfamily"/>
</dbReference>
<dbReference type="SUPFAM" id="SSF52172">
    <property type="entry name" value="CheY-like"/>
    <property type="match status" value="1"/>
</dbReference>
<dbReference type="RefSeq" id="WP_266148647.1">
    <property type="nucleotide sequence ID" value="NZ_CP064028.1"/>
</dbReference>
<dbReference type="Gene3D" id="2.40.50.1020">
    <property type="entry name" value="LytTr DNA-binding domain"/>
    <property type="match status" value="1"/>
</dbReference>
<dbReference type="PROSITE" id="PS50930">
    <property type="entry name" value="HTH_LYTTR"/>
    <property type="match status" value="1"/>
</dbReference>
<evidence type="ECO:0000313" key="5">
    <source>
        <dbReference type="EMBL" id="MFC4528152.1"/>
    </source>
</evidence>
<feature type="modified residue" description="4-aspartylphosphate" evidence="2">
    <location>
        <position position="53"/>
    </location>
</feature>
<comment type="caution">
    <text evidence="5">The sequence shown here is derived from an EMBL/GenBank/DDBJ whole genome shotgun (WGS) entry which is preliminary data.</text>
</comment>
<dbReference type="PANTHER" id="PTHR37299">
    <property type="entry name" value="TRANSCRIPTIONAL REGULATOR-RELATED"/>
    <property type="match status" value="1"/>
</dbReference>
<dbReference type="Gene3D" id="3.40.50.2300">
    <property type="match status" value="1"/>
</dbReference>
<dbReference type="PANTHER" id="PTHR37299:SF1">
    <property type="entry name" value="STAGE 0 SPORULATION PROTEIN A HOMOLOG"/>
    <property type="match status" value="1"/>
</dbReference>
<sequence length="242" mass="26943">MRVLVVDDEPLARRGIIARLAREQDMAVVGEAADGASAVSAMNELKPDLVFIDIAMPALDGLSAVAMLPWEHRPIVIFVSAFDQFAIQAFQVRALDYLLKPIDDDRFAESVARAKEAWLARSPMRTTPAPPSRLTVRVGTREEVVDMDDVDWIEADGDYATLHLGPRQFLLREALHKLASRLDPGQFVRIHRSTIVRVSRVAQIQALTNRDAMIRLTDGTALRVSRTYTQALRQALFQSGVS</sequence>
<dbReference type="SMART" id="SM00448">
    <property type="entry name" value="REC"/>
    <property type="match status" value="1"/>
</dbReference>
<evidence type="ECO:0000256" key="1">
    <source>
        <dbReference type="ARBA" id="ARBA00023012"/>
    </source>
</evidence>
<keyword evidence="2" id="KW-0597">Phosphoprotein</keyword>
<gene>
    <name evidence="5" type="ORF">ACFO5W_16030</name>
</gene>
<dbReference type="EMBL" id="JBHSGA010000018">
    <property type="protein sequence ID" value="MFC4528152.1"/>
    <property type="molecule type" value="Genomic_DNA"/>
</dbReference>
<evidence type="ECO:0000313" key="6">
    <source>
        <dbReference type="Proteomes" id="UP001595961"/>
    </source>
</evidence>
<dbReference type="InterPro" id="IPR046947">
    <property type="entry name" value="LytR-like"/>
</dbReference>
<dbReference type="InterPro" id="IPR007492">
    <property type="entry name" value="LytTR_DNA-bd_dom"/>
</dbReference>
<reference evidence="6" key="1">
    <citation type="journal article" date="2019" name="Int. J. Syst. Evol. Microbiol.">
        <title>The Global Catalogue of Microorganisms (GCM) 10K type strain sequencing project: providing services to taxonomists for standard genome sequencing and annotation.</title>
        <authorList>
            <consortium name="The Broad Institute Genomics Platform"/>
            <consortium name="The Broad Institute Genome Sequencing Center for Infectious Disease"/>
            <person name="Wu L."/>
            <person name="Ma J."/>
        </authorList>
    </citation>
    <scope>NUCLEOTIDE SEQUENCE [LARGE SCALE GENOMIC DNA]</scope>
    <source>
        <strain evidence="6">CCM 4481</strain>
    </source>
</reference>
<accession>A0ABV9C5X1</accession>
<evidence type="ECO:0000256" key="2">
    <source>
        <dbReference type="PROSITE-ProRule" id="PRU00169"/>
    </source>
</evidence>
<organism evidence="5 6">
    <name type="scientific">Dyella halodurans</name>
    <dbReference type="NCBI Taxonomy" id="1920171"/>
    <lineage>
        <taxon>Bacteria</taxon>
        <taxon>Pseudomonadati</taxon>
        <taxon>Pseudomonadota</taxon>
        <taxon>Gammaproteobacteria</taxon>
        <taxon>Lysobacterales</taxon>
        <taxon>Rhodanobacteraceae</taxon>
        <taxon>Dyella</taxon>
    </lineage>
</organism>
<dbReference type="PROSITE" id="PS50110">
    <property type="entry name" value="RESPONSE_REGULATORY"/>
    <property type="match status" value="1"/>
</dbReference>
<keyword evidence="1" id="KW-0902">Two-component regulatory system</keyword>
<dbReference type="SMART" id="SM00850">
    <property type="entry name" value="LytTR"/>
    <property type="match status" value="1"/>
</dbReference>